<protein>
    <submittedName>
        <fullName evidence="1">Uncharacterized protein</fullName>
    </submittedName>
</protein>
<name>A0A6C0LV56_9ZZZZ</name>
<proteinExistence type="predicted"/>
<dbReference type="AlphaFoldDB" id="A0A6C0LV56"/>
<dbReference type="EMBL" id="MN740564">
    <property type="protein sequence ID" value="QHU33905.1"/>
    <property type="molecule type" value="Genomic_DNA"/>
</dbReference>
<reference evidence="1" key="1">
    <citation type="journal article" date="2020" name="Nature">
        <title>Giant virus diversity and host interactions through global metagenomics.</title>
        <authorList>
            <person name="Schulz F."/>
            <person name="Roux S."/>
            <person name="Paez-Espino D."/>
            <person name="Jungbluth S."/>
            <person name="Walsh D.A."/>
            <person name="Denef V.J."/>
            <person name="McMahon K.D."/>
            <person name="Konstantinidis K.T."/>
            <person name="Eloe-Fadrosh E.A."/>
            <person name="Kyrpides N.C."/>
            <person name="Woyke T."/>
        </authorList>
    </citation>
    <scope>NUCLEOTIDE SEQUENCE</scope>
    <source>
        <strain evidence="1">GVMAG-S-1016704-142</strain>
    </source>
</reference>
<accession>A0A6C0LV56</accession>
<organism evidence="1">
    <name type="scientific">viral metagenome</name>
    <dbReference type="NCBI Taxonomy" id="1070528"/>
    <lineage>
        <taxon>unclassified sequences</taxon>
        <taxon>metagenomes</taxon>
        <taxon>organismal metagenomes</taxon>
    </lineage>
</organism>
<sequence length="212" mass="24895">MHTAKQFEIKKGKGVYIGAGVDNNILDLNIELLIAIDSRPEDECPDPRYPTSFKCVRPRFLEELVYSYSLKGFVFKSENVINNCLTFKNKSRIIRYYHSVVFPNELSKFIQDDIHEYQFLICIGYMPHKCILDYSSSFQFIGSNYTCYLYPQSDILKLTDQVDWNLLKDSSKIKSWLILVQTDLGKIIDQRLLYGIEDYRIFAMHNNKTIIR</sequence>
<evidence type="ECO:0000313" key="1">
    <source>
        <dbReference type="EMBL" id="QHU33905.1"/>
    </source>
</evidence>